<dbReference type="Gene3D" id="3.40.50.720">
    <property type="entry name" value="NAD(P)-binding Rossmann-like Domain"/>
    <property type="match status" value="1"/>
</dbReference>
<gene>
    <name evidence="5" type="ORF">GCM10010989_01560</name>
</gene>
<dbReference type="PRINTS" id="PR00081">
    <property type="entry name" value="GDHRDH"/>
</dbReference>
<reference evidence="5 6" key="1">
    <citation type="journal article" date="2014" name="Int. J. Syst. Evol. Microbiol.">
        <title>Complete genome sequence of Corynebacterium casei LMG S-19264T (=DSM 44701T), isolated from a smear-ripened cheese.</title>
        <authorList>
            <consortium name="US DOE Joint Genome Institute (JGI-PGF)"/>
            <person name="Walter F."/>
            <person name="Albersmeier A."/>
            <person name="Kalinowski J."/>
            <person name="Ruckert C."/>
        </authorList>
    </citation>
    <scope>NUCLEOTIDE SEQUENCE [LARGE SCALE GENOMIC DNA]</scope>
    <source>
        <strain evidence="5 6">CGMCC 1.15358</strain>
    </source>
</reference>
<dbReference type="PROSITE" id="PS00061">
    <property type="entry name" value="ADH_SHORT"/>
    <property type="match status" value="1"/>
</dbReference>
<dbReference type="Proteomes" id="UP000598997">
    <property type="component" value="Unassembled WGS sequence"/>
</dbReference>
<evidence type="ECO:0000256" key="3">
    <source>
        <dbReference type="ARBA" id="ARBA00023027"/>
    </source>
</evidence>
<proteinExistence type="inferred from homology"/>
<organism evidence="5 6">
    <name type="scientific">Croceicoccus pelagius</name>
    <dbReference type="NCBI Taxonomy" id="1703341"/>
    <lineage>
        <taxon>Bacteria</taxon>
        <taxon>Pseudomonadati</taxon>
        <taxon>Pseudomonadota</taxon>
        <taxon>Alphaproteobacteria</taxon>
        <taxon>Sphingomonadales</taxon>
        <taxon>Erythrobacteraceae</taxon>
        <taxon>Croceicoccus</taxon>
    </lineage>
</organism>
<dbReference type="InterPro" id="IPR002347">
    <property type="entry name" value="SDR_fam"/>
</dbReference>
<dbReference type="PRINTS" id="PR00080">
    <property type="entry name" value="SDRFAMILY"/>
</dbReference>
<evidence type="ECO:0000313" key="6">
    <source>
        <dbReference type="Proteomes" id="UP000598997"/>
    </source>
</evidence>
<dbReference type="CDD" id="cd05233">
    <property type="entry name" value="SDR_c"/>
    <property type="match status" value="1"/>
</dbReference>
<keyword evidence="2" id="KW-0560">Oxidoreductase</keyword>
<keyword evidence="3" id="KW-0520">NAD</keyword>
<keyword evidence="6" id="KW-1185">Reference proteome</keyword>
<dbReference type="PANTHER" id="PTHR24321:SF8">
    <property type="entry name" value="ESTRADIOL 17-BETA-DEHYDROGENASE 8-RELATED"/>
    <property type="match status" value="1"/>
</dbReference>
<dbReference type="FunFam" id="3.40.50.720:FF:000084">
    <property type="entry name" value="Short-chain dehydrogenase reductase"/>
    <property type="match status" value="1"/>
</dbReference>
<dbReference type="RefSeq" id="WP_066765796.1">
    <property type="nucleotide sequence ID" value="NZ_BMIO01000001.1"/>
</dbReference>
<dbReference type="GO" id="GO:0016491">
    <property type="term" value="F:oxidoreductase activity"/>
    <property type="evidence" value="ECO:0007669"/>
    <property type="project" value="UniProtKB-KW"/>
</dbReference>
<evidence type="ECO:0000259" key="4">
    <source>
        <dbReference type="SMART" id="SM00822"/>
    </source>
</evidence>
<comment type="caution">
    <text evidence="5">The sequence shown here is derived from an EMBL/GenBank/DDBJ whole genome shotgun (WGS) entry which is preliminary data.</text>
</comment>
<dbReference type="PANTHER" id="PTHR24321">
    <property type="entry name" value="DEHYDROGENASES, SHORT CHAIN"/>
    <property type="match status" value="1"/>
</dbReference>
<dbReference type="InterPro" id="IPR036291">
    <property type="entry name" value="NAD(P)-bd_dom_sf"/>
</dbReference>
<comment type="similarity">
    <text evidence="1">Belongs to the short-chain dehydrogenases/reductases (SDR) family.</text>
</comment>
<dbReference type="SUPFAM" id="SSF51735">
    <property type="entry name" value="NAD(P)-binding Rossmann-fold domains"/>
    <property type="match status" value="1"/>
</dbReference>
<dbReference type="InterPro" id="IPR020904">
    <property type="entry name" value="Sc_DH/Rdtase_CS"/>
</dbReference>
<sequence>MASDFDFSGKTTLITGAASGIGAATARWLDAHGAKKLVLVDMDRPALDAMDLSCEVDRISGDVSDSALWTIGMRDLGEIDCALLNAGIAPGGKSIVDSDLAEWKKCMAVNVDGVFMGLRRVMKAMAAKGGSVVVTSSVSGTKPYPGTAAYATSKAAVLQLMRVAAAEGASQGIRVNAIAPGPVDTPIWDKADITGSLHGSDDARAAMMRELAKGTLLKRVPDTDEIAASIGFLLSDLAANVTGIALLSDGGASLRV</sequence>
<name>A0A916Y4Z7_9SPHN</name>
<evidence type="ECO:0000256" key="1">
    <source>
        <dbReference type="ARBA" id="ARBA00006484"/>
    </source>
</evidence>
<dbReference type="EMBL" id="BMIO01000001">
    <property type="protein sequence ID" value="GGD31158.1"/>
    <property type="molecule type" value="Genomic_DNA"/>
</dbReference>
<accession>A0A916Y4Z7</accession>
<dbReference type="SMART" id="SM00822">
    <property type="entry name" value="PKS_KR"/>
    <property type="match status" value="1"/>
</dbReference>
<dbReference type="AlphaFoldDB" id="A0A916Y4Z7"/>
<evidence type="ECO:0000313" key="5">
    <source>
        <dbReference type="EMBL" id="GGD31158.1"/>
    </source>
</evidence>
<dbReference type="OrthoDB" id="9779623at2"/>
<dbReference type="InterPro" id="IPR057326">
    <property type="entry name" value="KR_dom"/>
</dbReference>
<dbReference type="Pfam" id="PF13561">
    <property type="entry name" value="adh_short_C2"/>
    <property type="match status" value="1"/>
</dbReference>
<feature type="domain" description="Ketoreductase" evidence="4">
    <location>
        <begin position="10"/>
        <end position="181"/>
    </location>
</feature>
<evidence type="ECO:0000256" key="2">
    <source>
        <dbReference type="ARBA" id="ARBA00023002"/>
    </source>
</evidence>
<protein>
    <submittedName>
        <fullName evidence="5">Short-chain dehydrogenase</fullName>
    </submittedName>
</protein>